<reference evidence="2" key="1">
    <citation type="submission" date="2022-12" db="EMBL/GenBank/DDBJ databases">
        <title>Paracoccus onchidii sp. nov., isolated from a marine invertebrate from the South China Sea.</title>
        <authorList>
            <person name="Xu S."/>
            <person name="Liu Z."/>
            <person name="Xu Y."/>
        </authorList>
    </citation>
    <scope>NUCLEOTIDE SEQUENCE</scope>
    <source>
        <strain evidence="2">Z330</strain>
    </source>
</reference>
<comment type="caution">
    <text evidence="2">The sequence shown here is derived from an EMBL/GenBank/DDBJ whole genome shotgun (WGS) entry which is preliminary data.</text>
</comment>
<feature type="chain" id="PRO_5046271616" evidence="1">
    <location>
        <begin position="20"/>
        <end position="152"/>
    </location>
</feature>
<keyword evidence="3" id="KW-1185">Reference proteome</keyword>
<organism evidence="2 3">
    <name type="scientific">Paracoccus onchidii</name>
    <dbReference type="NCBI Taxonomy" id="3017813"/>
    <lineage>
        <taxon>Bacteria</taxon>
        <taxon>Pseudomonadati</taxon>
        <taxon>Pseudomonadota</taxon>
        <taxon>Alphaproteobacteria</taxon>
        <taxon>Rhodobacterales</taxon>
        <taxon>Paracoccaceae</taxon>
        <taxon>Paracoccus</taxon>
    </lineage>
</organism>
<dbReference type="PANTHER" id="PTHR36302:SF1">
    <property type="entry name" value="COPPER CHAPERONE PCU(A)C"/>
    <property type="match status" value="1"/>
</dbReference>
<name>A0ABT4ZBV5_9RHOB</name>
<evidence type="ECO:0000313" key="2">
    <source>
        <dbReference type="EMBL" id="MDB6176844.1"/>
    </source>
</evidence>
<dbReference type="Gene3D" id="2.60.40.1890">
    <property type="entry name" value="PCu(A)C copper chaperone"/>
    <property type="match status" value="1"/>
</dbReference>
<accession>A0ABT4ZBV5</accession>
<evidence type="ECO:0000313" key="3">
    <source>
        <dbReference type="Proteomes" id="UP001165641"/>
    </source>
</evidence>
<dbReference type="InterPro" id="IPR036182">
    <property type="entry name" value="PCuAC_sf"/>
</dbReference>
<dbReference type="RefSeq" id="WP_271887963.1">
    <property type="nucleotide sequence ID" value="NZ_JAQBIE010000004.1"/>
</dbReference>
<dbReference type="InterPro" id="IPR007410">
    <property type="entry name" value="LpqE-like"/>
</dbReference>
<protein>
    <submittedName>
        <fullName evidence="2">Copper chaperone PCu(A)C</fullName>
    </submittedName>
</protein>
<dbReference type="SUPFAM" id="SSF110087">
    <property type="entry name" value="DR1885-like metal-binding protein"/>
    <property type="match status" value="1"/>
</dbReference>
<dbReference type="Pfam" id="PF04314">
    <property type="entry name" value="PCuAC"/>
    <property type="match status" value="1"/>
</dbReference>
<dbReference type="Proteomes" id="UP001165641">
    <property type="component" value="Unassembled WGS sequence"/>
</dbReference>
<dbReference type="EMBL" id="JAQBIE010000004">
    <property type="protein sequence ID" value="MDB6176844.1"/>
    <property type="molecule type" value="Genomic_DNA"/>
</dbReference>
<dbReference type="InterPro" id="IPR058248">
    <property type="entry name" value="Lxx211020-like"/>
</dbReference>
<keyword evidence="1" id="KW-0732">Signal</keyword>
<evidence type="ECO:0000256" key="1">
    <source>
        <dbReference type="SAM" id="SignalP"/>
    </source>
</evidence>
<gene>
    <name evidence="2" type="ORF">PAF17_04900</name>
</gene>
<feature type="signal peptide" evidence="1">
    <location>
        <begin position="1"/>
        <end position="19"/>
    </location>
</feature>
<sequence length="152" mass="16295">MRPIFFATLLAAAPMTAFADEGLQIHDGYARSANPVTGAAFMTIDNLGDADCPLQNVSSDIAERTELHTHREEDGVMKMMHVEGGFVVPAGGSLDLKRGGDHVMFLGLENSLHDGDKVALQLDFGSCGIQTTELVVDNERKPTDGHGMHGDM</sequence>
<dbReference type="PANTHER" id="PTHR36302">
    <property type="entry name" value="BLR7088 PROTEIN"/>
    <property type="match status" value="1"/>
</dbReference>
<proteinExistence type="predicted"/>